<reference evidence="2 3" key="1">
    <citation type="submission" date="2019-06" db="EMBL/GenBank/DDBJ databases">
        <title>Genome analyses of bacteria isolated from kimchi.</title>
        <authorList>
            <person name="Lee S."/>
            <person name="Ahn S."/>
            <person name="Roh S."/>
        </authorList>
    </citation>
    <scope>NUCLEOTIDE SEQUENCE [LARGE SCALE GENOMIC DNA]</scope>
    <source>
        <strain evidence="2 3">CBA3625</strain>
    </source>
</reference>
<organism evidence="2 3">
    <name type="scientific">Leuconostoc lactis</name>
    <dbReference type="NCBI Taxonomy" id="1246"/>
    <lineage>
        <taxon>Bacteria</taxon>
        <taxon>Bacillati</taxon>
        <taxon>Bacillota</taxon>
        <taxon>Bacilli</taxon>
        <taxon>Lactobacillales</taxon>
        <taxon>Lactobacillaceae</taxon>
        <taxon>Leuconostoc</taxon>
    </lineage>
</organism>
<feature type="domain" description="HTH cro/C1-type" evidence="1">
    <location>
        <begin position="26"/>
        <end position="63"/>
    </location>
</feature>
<accession>A0AAP9ECK9</accession>
<dbReference type="EMBL" id="CP042387">
    <property type="protein sequence ID" value="QEA44133.1"/>
    <property type="molecule type" value="Genomic_DNA"/>
</dbReference>
<protein>
    <submittedName>
        <fullName evidence="2">Helix-turn-helix transcriptional regulator</fullName>
    </submittedName>
</protein>
<proteinExistence type="predicted"/>
<dbReference type="SUPFAM" id="SSF47413">
    <property type="entry name" value="lambda repressor-like DNA-binding domains"/>
    <property type="match status" value="1"/>
</dbReference>
<gene>
    <name evidence="2" type="ORF">FGL83_05410</name>
</gene>
<evidence type="ECO:0000313" key="2">
    <source>
        <dbReference type="EMBL" id="QEA44133.1"/>
    </source>
</evidence>
<dbReference type="GO" id="GO:0003677">
    <property type="term" value="F:DNA binding"/>
    <property type="evidence" value="ECO:0007669"/>
    <property type="project" value="InterPro"/>
</dbReference>
<dbReference type="Pfam" id="PF13443">
    <property type="entry name" value="HTH_26"/>
    <property type="match status" value="1"/>
</dbReference>
<sequence>MSFKSKKISAFLKQRNLSWYWLYQHTDIGKTTIYDIRNDTNKHVEFETMEKIADALDVSLDEFRSKGEVE</sequence>
<dbReference type="InterPro" id="IPR010982">
    <property type="entry name" value="Lambda_DNA-bd_dom_sf"/>
</dbReference>
<dbReference type="InterPro" id="IPR001387">
    <property type="entry name" value="Cro/C1-type_HTH"/>
</dbReference>
<dbReference type="GeneID" id="66531626"/>
<dbReference type="AlphaFoldDB" id="A0AAP9ECK9"/>
<keyword evidence="3" id="KW-1185">Reference proteome</keyword>
<evidence type="ECO:0000259" key="1">
    <source>
        <dbReference type="PROSITE" id="PS50943"/>
    </source>
</evidence>
<dbReference type="Proteomes" id="UP000321298">
    <property type="component" value="Chromosome"/>
</dbReference>
<dbReference type="CDD" id="cd00093">
    <property type="entry name" value="HTH_XRE"/>
    <property type="match status" value="1"/>
</dbReference>
<dbReference type="RefSeq" id="WP_147001047.1">
    <property type="nucleotide sequence ID" value="NZ_CP042387.1"/>
</dbReference>
<evidence type="ECO:0000313" key="3">
    <source>
        <dbReference type="Proteomes" id="UP000321298"/>
    </source>
</evidence>
<dbReference type="Gene3D" id="1.10.260.40">
    <property type="entry name" value="lambda repressor-like DNA-binding domains"/>
    <property type="match status" value="1"/>
</dbReference>
<dbReference type="PROSITE" id="PS50943">
    <property type="entry name" value="HTH_CROC1"/>
    <property type="match status" value="1"/>
</dbReference>
<name>A0AAP9ECK9_LEULA</name>
<dbReference type="SMART" id="SM00530">
    <property type="entry name" value="HTH_XRE"/>
    <property type="match status" value="1"/>
</dbReference>